<keyword evidence="9" id="KW-1185">Reference proteome</keyword>
<dbReference type="PANTHER" id="PTHR43466">
    <property type="entry name" value="2-OXO-4-HYDROXY-4-CARBOXY-5-UREIDOIMIDAZOLINE DECARBOXYLASE-RELATED"/>
    <property type="match status" value="1"/>
</dbReference>
<dbReference type="Proteomes" id="UP000831768">
    <property type="component" value="Plasmid unnamed3"/>
</dbReference>
<reference evidence="8" key="1">
    <citation type="submission" date="2022-04" db="EMBL/GenBank/DDBJ databases">
        <title>Halocatena sp. nov., isolated from a salt lake.</title>
        <authorList>
            <person name="Cui H.-L."/>
        </authorList>
    </citation>
    <scope>NUCLEOTIDE SEQUENCE</scope>
    <source>
        <strain evidence="8">AD-1</strain>
        <plasmid evidence="8">unnamed3</plasmid>
    </source>
</reference>
<dbReference type="InterPro" id="IPR036778">
    <property type="entry name" value="OHCU_decarboxylase_sf"/>
</dbReference>
<dbReference type="Gene3D" id="1.10.3330.10">
    <property type="entry name" value="Oxo-4-hydroxy-4-carboxy-5-ureidoimidazoline decarboxylase"/>
    <property type="match status" value="1"/>
</dbReference>
<evidence type="ECO:0000256" key="5">
    <source>
        <dbReference type="ARBA" id="ARBA00022793"/>
    </source>
</evidence>
<dbReference type="GO" id="GO:0019628">
    <property type="term" value="P:urate catabolic process"/>
    <property type="evidence" value="ECO:0007669"/>
    <property type="project" value="TreeGrafter"/>
</dbReference>
<dbReference type="EC" id="4.1.1.97" evidence="3"/>
<dbReference type="RefSeq" id="WP_247995639.1">
    <property type="nucleotide sequence ID" value="NZ_CP096022.1"/>
</dbReference>
<sequence>MKEFTVERLNQADKGTFVEILGGVYELSPWVAERTWSQQPFTSIDDVQETMESTVRNASREEKLALLRAHPDLGERADMTEASQREQASAGLDQLTQDQYEAFQRLNEAYQDKFEFPFIMAVKDESPGAIREAMEDRLDHSNSEEFQTALDEVNKIAQLRIEKLITP</sequence>
<dbReference type="GO" id="GO:0006144">
    <property type="term" value="P:purine nucleobase metabolic process"/>
    <property type="evidence" value="ECO:0007669"/>
    <property type="project" value="UniProtKB-KW"/>
</dbReference>
<dbReference type="GeneID" id="71930014"/>
<dbReference type="InterPro" id="IPR017580">
    <property type="entry name" value="OHCU_decarboxylase-1"/>
</dbReference>
<dbReference type="NCBIfam" id="TIGR03164">
    <property type="entry name" value="UHCUDC"/>
    <property type="match status" value="1"/>
</dbReference>
<evidence type="ECO:0000256" key="3">
    <source>
        <dbReference type="ARBA" id="ARBA00012257"/>
    </source>
</evidence>
<keyword evidence="6 8" id="KW-0456">Lyase</keyword>
<dbReference type="PANTHER" id="PTHR43466:SF1">
    <property type="entry name" value="2-OXO-4-HYDROXY-4-CARBOXY-5-UREIDOIMIDAZOLINE DECARBOXYLASE-RELATED"/>
    <property type="match status" value="1"/>
</dbReference>
<keyword evidence="8" id="KW-0614">Plasmid</keyword>
<dbReference type="InterPro" id="IPR018020">
    <property type="entry name" value="OHCU_decarboxylase"/>
</dbReference>
<keyword evidence="5" id="KW-0210">Decarboxylase</keyword>
<feature type="domain" description="Oxo-4-hydroxy-4-carboxy-5-ureidoimidazoline decarboxylase" evidence="7">
    <location>
        <begin position="10"/>
        <end position="162"/>
    </location>
</feature>
<evidence type="ECO:0000313" key="9">
    <source>
        <dbReference type="Proteomes" id="UP000831768"/>
    </source>
</evidence>
<gene>
    <name evidence="8" type="primary">uraD</name>
    <name evidence="8" type="ORF">MW046_18165</name>
</gene>
<dbReference type="AlphaFoldDB" id="A0A8U0A786"/>
<evidence type="ECO:0000256" key="6">
    <source>
        <dbReference type="ARBA" id="ARBA00023239"/>
    </source>
</evidence>
<geneLocation type="plasmid" evidence="8 9">
    <name>unnamed3</name>
</geneLocation>
<evidence type="ECO:0000259" key="7">
    <source>
        <dbReference type="Pfam" id="PF09349"/>
    </source>
</evidence>
<accession>A0A8U0A786</accession>
<dbReference type="KEGG" id="haad:MW046_18165"/>
<comment type="catalytic activity">
    <reaction evidence="1">
        <text>5-hydroxy-2-oxo-4-ureido-2,5-dihydro-1H-imidazole-5-carboxylate + H(+) = (S)-allantoin + CO2</text>
        <dbReference type="Rhea" id="RHEA:26301"/>
        <dbReference type="ChEBI" id="CHEBI:15378"/>
        <dbReference type="ChEBI" id="CHEBI:15678"/>
        <dbReference type="ChEBI" id="CHEBI:16526"/>
        <dbReference type="ChEBI" id="CHEBI:58639"/>
        <dbReference type="EC" id="4.1.1.97"/>
    </reaction>
</comment>
<protein>
    <recommendedName>
        <fullName evidence="3">2-oxo-4-hydroxy-4-carboxy-5-ureidoimidazoline decarboxylase</fullName>
        <ecNumber evidence="3">4.1.1.97</ecNumber>
    </recommendedName>
</protein>
<dbReference type="GO" id="GO:0000255">
    <property type="term" value="P:allantoin metabolic process"/>
    <property type="evidence" value="ECO:0007669"/>
    <property type="project" value="InterPro"/>
</dbReference>
<dbReference type="EMBL" id="CP096022">
    <property type="protein sequence ID" value="UPM44985.1"/>
    <property type="molecule type" value="Genomic_DNA"/>
</dbReference>
<keyword evidence="4" id="KW-0659">Purine metabolism</keyword>
<dbReference type="Pfam" id="PF09349">
    <property type="entry name" value="OHCU_decarbox"/>
    <property type="match status" value="1"/>
</dbReference>
<evidence type="ECO:0000256" key="2">
    <source>
        <dbReference type="ARBA" id="ARBA00004754"/>
    </source>
</evidence>
<evidence type="ECO:0000256" key="4">
    <source>
        <dbReference type="ARBA" id="ARBA00022631"/>
    </source>
</evidence>
<dbReference type="SUPFAM" id="SSF158694">
    <property type="entry name" value="UraD-Like"/>
    <property type="match status" value="1"/>
</dbReference>
<proteinExistence type="predicted"/>
<comment type="pathway">
    <text evidence="2">Purine metabolism; urate degradation; (S)-allantoin from urate: step 3/3.</text>
</comment>
<dbReference type="GO" id="GO:0051997">
    <property type="term" value="F:2-oxo-4-hydroxy-4-carboxy-5-ureidoimidazoline decarboxylase activity"/>
    <property type="evidence" value="ECO:0007669"/>
    <property type="project" value="UniProtKB-EC"/>
</dbReference>
<evidence type="ECO:0000256" key="1">
    <source>
        <dbReference type="ARBA" id="ARBA00001163"/>
    </source>
</evidence>
<evidence type="ECO:0000313" key="8">
    <source>
        <dbReference type="EMBL" id="UPM44985.1"/>
    </source>
</evidence>
<name>A0A8U0A786_9EURY</name>
<organism evidence="8 9">
    <name type="scientific">Halocatena salina</name>
    <dbReference type="NCBI Taxonomy" id="2934340"/>
    <lineage>
        <taxon>Archaea</taxon>
        <taxon>Methanobacteriati</taxon>
        <taxon>Methanobacteriota</taxon>
        <taxon>Stenosarchaea group</taxon>
        <taxon>Halobacteria</taxon>
        <taxon>Halobacteriales</taxon>
        <taxon>Natronomonadaceae</taxon>
        <taxon>Halocatena</taxon>
    </lineage>
</organism>